<dbReference type="HOGENOM" id="CLU_894750_0_0_1"/>
<sequence>MEQQPPQPQQQQPYWENNILVPPSASFQYTSSSLSAALIDPVTQQYSDYASSSLSLGSTSTYANLPSTSTSPASHPIEFATSAMYEESARQFDQLHRHTPVSVSDDYYITPATNEDRRMSHHQHSFPLQHPGRIHSSLQRSDLYCHTYTPRDQPCEPTMVHQPRAQYYDELLPDQLLLSSRPPTSTQHSLQYAQQQSDHLVRCTPPSTPHQDLGSTAERFYPSTSQQHNSLVHRSTPSLNTSLNSPYPKQSVQLDTSPPTQDEPNASVGRARQRVRPAAPRKRPDAQAPLRLSSDLPATSEYVLPSPFDGS</sequence>
<feature type="compositionally biased region" description="Polar residues" evidence="1">
    <location>
        <begin position="178"/>
        <end position="198"/>
    </location>
</feature>
<evidence type="ECO:0000313" key="3">
    <source>
        <dbReference type="Proteomes" id="UP000053989"/>
    </source>
</evidence>
<dbReference type="STRING" id="1036808.A0A0C3EGG6"/>
<feature type="compositionally biased region" description="Polar residues" evidence="1">
    <location>
        <begin position="222"/>
        <end position="264"/>
    </location>
</feature>
<dbReference type="AlphaFoldDB" id="A0A0C3EGG6"/>
<dbReference type="Proteomes" id="UP000053989">
    <property type="component" value="Unassembled WGS sequence"/>
</dbReference>
<keyword evidence="3" id="KW-1185">Reference proteome</keyword>
<evidence type="ECO:0000256" key="1">
    <source>
        <dbReference type="SAM" id="MobiDB-lite"/>
    </source>
</evidence>
<organism evidence="2 3">
    <name type="scientific">Scleroderma citrinum Foug A</name>
    <dbReference type="NCBI Taxonomy" id="1036808"/>
    <lineage>
        <taxon>Eukaryota</taxon>
        <taxon>Fungi</taxon>
        <taxon>Dikarya</taxon>
        <taxon>Basidiomycota</taxon>
        <taxon>Agaricomycotina</taxon>
        <taxon>Agaricomycetes</taxon>
        <taxon>Agaricomycetidae</taxon>
        <taxon>Boletales</taxon>
        <taxon>Sclerodermatineae</taxon>
        <taxon>Sclerodermataceae</taxon>
        <taxon>Scleroderma</taxon>
    </lineage>
</organism>
<protein>
    <submittedName>
        <fullName evidence="2">Uncharacterized protein</fullName>
    </submittedName>
</protein>
<evidence type="ECO:0000313" key="2">
    <source>
        <dbReference type="EMBL" id="KIM67006.1"/>
    </source>
</evidence>
<feature type="region of interest" description="Disordered" evidence="1">
    <location>
        <begin position="178"/>
        <end position="311"/>
    </location>
</feature>
<reference evidence="2 3" key="1">
    <citation type="submission" date="2014-04" db="EMBL/GenBank/DDBJ databases">
        <authorList>
            <consortium name="DOE Joint Genome Institute"/>
            <person name="Kuo A."/>
            <person name="Kohler A."/>
            <person name="Nagy L.G."/>
            <person name="Floudas D."/>
            <person name="Copeland A."/>
            <person name="Barry K.W."/>
            <person name="Cichocki N."/>
            <person name="Veneault-Fourrey C."/>
            <person name="LaButti K."/>
            <person name="Lindquist E.A."/>
            <person name="Lipzen A."/>
            <person name="Lundell T."/>
            <person name="Morin E."/>
            <person name="Murat C."/>
            <person name="Sun H."/>
            <person name="Tunlid A."/>
            <person name="Henrissat B."/>
            <person name="Grigoriev I.V."/>
            <person name="Hibbett D.S."/>
            <person name="Martin F."/>
            <person name="Nordberg H.P."/>
            <person name="Cantor M.N."/>
            <person name="Hua S.X."/>
        </authorList>
    </citation>
    <scope>NUCLEOTIDE SEQUENCE [LARGE SCALE GENOMIC DNA]</scope>
    <source>
        <strain evidence="2 3">Foug A</strain>
    </source>
</reference>
<dbReference type="EMBL" id="KN822014">
    <property type="protein sequence ID" value="KIM67006.1"/>
    <property type="molecule type" value="Genomic_DNA"/>
</dbReference>
<accession>A0A0C3EGG6</accession>
<dbReference type="InParanoid" id="A0A0C3EGG6"/>
<feature type="compositionally biased region" description="Basic residues" evidence="1">
    <location>
        <begin position="271"/>
        <end position="281"/>
    </location>
</feature>
<name>A0A0C3EGG6_9AGAM</name>
<proteinExistence type="predicted"/>
<gene>
    <name evidence="2" type="ORF">SCLCIDRAFT_214603</name>
</gene>
<reference evidence="3" key="2">
    <citation type="submission" date="2015-01" db="EMBL/GenBank/DDBJ databases">
        <title>Evolutionary Origins and Diversification of the Mycorrhizal Mutualists.</title>
        <authorList>
            <consortium name="DOE Joint Genome Institute"/>
            <consortium name="Mycorrhizal Genomics Consortium"/>
            <person name="Kohler A."/>
            <person name="Kuo A."/>
            <person name="Nagy L.G."/>
            <person name="Floudas D."/>
            <person name="Copeland A."/>
            <person name="Barry K.W."/>
            <person name="Cichocki N."/>
            <person name="Veneault-Fourrey C."/>
            <person name="LaButti K."/>
            <person name="Lindquist E.A."/>
            <person name="Lipzen A."/>
            <person name="Lundell T."/>
            <person name="Morin E."/>
            <person name="Murat C."/>
            <person name="Riley R."/>
            <person name="Ohm R."/>
            <person name="Sun H."/>
            <person name="Tunlid A."/>
            <person name="Henrissat B."/>
            <person name="Grigoriev I.V."/>
            <person name="Hibbett D.S."/>
            <person name="Martin F."/>
        </authorList>
    </citation>
    <scope>NUCLEOTIDE SEQUENCE [LARGE SCALE GENOMIC DNA]</scope>
    <source>
        <strain evidence="3">Foug A</strain>
    </source>
</reference>